<dbReference type="HOGENOM" id="CLU_065950_0_0_9"/>
<dbReference type="Gene3D" id="3.30.1930.10">
    <property type="entry name" value="capsid protein of prophage domain"/>
    <property type="match status" value="1"/>
</dbReference>
<dbReference type="Gene3D" id="3.15.30.10">
    <property type="entry name" value="putative capsid protein of prophage domain like"/>
    <property type="match status" value="1"/>
</dbReference>
<dbReference type="eggNOG" id="ENOG502Z8WK">
    <property type="taxonomic scope" value="Bacteria"/>
</dbReference>
<reference evidence="1" key="2">
    <citation type="submission" date="2013-09" db="EMBL/GenBank/DDBJ databases">
        <title>Draft genome sequence of Anaerotruncus colihominis(DSM 17241).</title>
        <authorList>
            <person name="Sudarsanam P."/>
            <person name="Ley R."/>
            <person name="Guruge J."/>
            <person name="Turnbaugh P.J."/>
            <person name="Mahowald M."/>
            <person name="Liep D."/>
            <person name="Gordon J."/>
        </authorList>
    </citation>
    <scope>NUCLEOTIDE SEQUENCE</scope>
    <source>
        <strain evidence="1">DSM 17241</strain>
    </source>
</reference>
<evidence type="ECO:0000313" key="2">
    <source>
        <dbReference type="Proteomes" id="UP000003803"/>
    </source>
</evidence>
<evidence type="ECO:0008006" key="3">
    <source>
        <dbReference type="Google" id="ProtNLM"/>
    </source>
</evidence>
<dbReference type="Pfam" id="PF03864">
    <property type="entry name" value="Phage_cap_E"/>
    <property type="match status" value="1"/>
</dbReference>
<dbReference type="Proteomes" id="UP000003803">
    <property type="component" value="Unassembled WGS sequence"/>
</dbReference>
<dbReference type="AlphaFoldDB" id="B0PEY4"/>
<dbReference type="InterPro" id="IPR005564">
    <property type="entry name" value="Major_capsid_GpE"/>
</dbReference>
<accession>B0PEY4</accession>
<dbReference type="STRING" id="169435.ERS852551_02860"/>
<comment type="caution">
    <text evidence="1">The sequence shown here is derived from an EMBL/GenBank/DDBJ whole genome shotgun (WGS) entry which is preliminary data.</text>
</comment>
<organism evidence="1 2">
    <name type="scientific">Anaerotruncus colihominis DSM 17241</name>
    <dbReference type="NCBI Taxonomy" id="445972"/>
    <lineage>
        <taxon>Bacteria</taxon>
        <taxon>Bacillati</taxon>
        <taxon>Bacillota</taxon>
        <taxon>Clostridia</taxon>
        <taxon>Eubacteriales</taxon>
        <taxon>Oscillospiraceae</taxon>
        <taxon>Anaerotruncus</taxon>
    </lineage>
</organism>
<protein>
    <recommendedName>
        <fullName evidence="3">Phage major capsid protein E</fullName>
    </recommendedName>
</protein>
<reference evidence="1" key="1">
    <citation type="submission" date="2007-11" db="EMBL/GenBank/DDBJ databases">
        <authorList>
            <person name="Fulton L."/>
            <person name="Clifton S."/>
            <person name="Fulton B."/>
            <person name="Xu J."/>
            <person name="Minx P."/>
            <person name="Pepin K.H."/>
            <person name="Johnson M."/>
            <person name="Thiruvilangam P."/>
            <person name="Bhonagiri V."/>
            <person name="Nash W.E."/>
            <person name="Mardis E.R."/>
            <person name="Wilson R.K."/>
        </authorList>
    </citation>
    <scope>NUCLEOTIDE SEQUENCE [LARGE SCALE GENOMIC DNA]</scope>
    <source>
        <strain evidence="1">DSM 17241</strain>
    </source>
</reference>
<proteinExistence type="predicted"/>
<sequence length="362" mass="40116">MQSEEEKIMPFDIYSTHTLIAAVEQVEPLHTFLRDRYFPTNDASDIFTTDDVLIEYRDGDKKLAPFVAPRKGGITMLRNGSHMERFTPPYIAPRRPITIDDLKKRGFGEALFAKLTPQQREGALLMRDADEMGQMISRREEQMAAETLLTNGCIMKHITDDASKPEEKEIRFYSGVSNPAVYTPAVPWNQEGAHILADGAAMARLLTSRGLPAADLLVAPDVADTILADPDILKKLDNNNYKLGGVDPATLPAGVTKIARLNFKGRMIDILSYEDTYEDDDGTVKQYIPAGYVVMTAPAAGRTLYGAVTQVEQADGQTHTYAARRVPKYLADANNNTRSLTLTSCPLLIPNNKNPWIVAKVQ</sequence>
<keyword evidence="2" id="KW-1185">Reference proteome</keyword>
<evidence type="ECO:0000313" key="1">
    <source>
        <dbReference type="EMBL" id="EDS09917.1"/>
    </source>
</evidence>
<name>B0PEY4_9FIRM</name>
<gene>
    <name evidence="1" type="ORF">ANACOL_03362</name>
</gene>
<dbReference type="EMBL" id="ABGD02000025">
    <property type="protein sequence ID" value="EDS09917.1"/>
    <property type="molecule type" value="Genomic_DNA"/>
</dbReference>